<comment type="caution">
    <text evidence="8">The sequence shown here is derived from an EMBL/GenBank/DDBJ whole genome shotgun (WGS) entry which is preliminary data.</text>
</comment>
<accession>A0A967KA47</accession>
<sequence length="389" mass="43493">MTLIAETAELEALCGRLADADFITVDTEFLRDSTYWPKLCLLQVAGPQDVAAIDTLAPNLDLSPLLALFDDPRLMKVLHSARQDMEIFFHLNGRLPAPVFDTQVAAMVCGFGESVGYDTLVRKMTGAHVDKSSRFTDWSRRPLAERQLTYALADVTHLRKIYEKLERRLAKSGRAAWLEEEMAILTSPETYRLEPELAWRRLKTRSNDRRYLAVLRALATWREHEAQQRNVPRGRVLRDEQLFDIAAHRPATEEELARSRGLNKDMARGRLGKAILEAVGQGLALPDKDLPRPPAKQSAPNGAGPLMDLLKVLLKLRCDEHDVAQKLIASSSDLEQIAADDEADVLALKGWRYDLFGRDALALKRGSVALSAAGNKVRIVSVKEPQEAD</sequence>
<gene>
    <name evidence="6 8" type="primary">rnd</name>
    <name evidence="8" type="ORF">HBA54_16820</name>
</gene>
<dbReference type="SMART" id="SM00341">
    <property type="entry name" value="HRDC"/>
    <property type="match status" value="1"/>
</dbReference>
<dbReference type="InterPro" id="IPR006292">
    <property type="entry name" value="RNase_D"/>
</dbReference>
<dbReference type="InterPro" id="IPR002121">
    <property type="entry name" value="HRDC_dom"/>
</dbReference>
<feature type="domain" description="HRDC" evidence="7">
    <location>
        <begin position="208"/>
        <end position="289"/>
    </location>
</feature>
<comment type="function">
    <text evidence="6">Exonuclease involved in the 3' processing of various precursor tRNAs. Initiates hydrolysis at the 3'-terminus of an RNA molecule and releases 5'-mononucleotides.</text>
</comment>
<dbReference type="HAMAP" id="MF_01899">
    <property type="entry name" value="RNase_D"/>
    <property type="match status" value="1"/>
</dbReference>
<evidence type="ECO:0000256" key="2">
    <source>
        <dbReference type="ARBA" id="ARBA00022694"/>
    </source>
</evidence>
<dbReference type="AlphaFoldDB" id="A0A967KA47"/>
<evidence type="ECO:0000256" key="6">
    <source>
        <dbReference type="HAMAP-Rule" id="MF_01899"/>
    </source>
</evidence>
<evidence type="ECO:0000313" key="8">
    <source>
        <dbReference type="EMBL" id="NIA70272.1"/>
    </source>
</evidence>
<keyword evidence="9" id="KW-1185">Reference proteome</keyword>
<dbReference type="Proteomes" id="UP000761264">
    <property type="component" value="Unassembled WGS sequence"/>
</dbReference>
<evidence type="ECO:0000313" key="9">
    <source>
        <dbReference type="Proteomes" id="UP000761264"/>
    </source>
</evidence>
<dbReference type="GO" id="GO:0000166">
    <property type="term" value="F:nucleotide binding"/>
    <property type="evidence" value="ECO:0007669"/>
    <property type="project" value="InterPro"/>
</dbReference>
<dbReference type="EMBL" id="JAAQPH010000013">
    <property type="protein sequence ID" value="NIA70272.1"/>
    <property type="molecule type" value="Genomic_DNA"/>
</dbReference>
<dbReference type="InterPro" id="IPR044876">
    <property type="entry name" value="HRDC_dom_sf"/>
</dbReference>
<dbReference type="NCBIfam" id="TIGR01388">
    <property type="entry name" value="rnd"/>
    <property type="match status" value="1"/>
</dbReference>
<dbReference type="GO" id="GO:0003676">
    <property type="term" value="F:nucleic acid binding"/>
    <property type="evidence" value="ECO:0007669"/>
    <property type="project" value="InterPro"/>
</dbReference>
<keyword evidence="3 6" id="KW-0540">Nuclease</keyword>
<dbReference type="GO" id="GO:0033890">
    <property type="term" value="F:ribonuclease D activity"/>
    <property type="evidence" value="ECO:0007669"/>
    <property type="project" value="UniProtKB-UniRule"/>
</dbReference>
<dbReference type="GO" id="GO:0042780">
    <property type="term" value="P:tRNA 3'-end processing"/>
    <property type="evidence" value="ECO:0007669"/>
    <property type="project" value="UniProtKB-UniRule"/>
</dbReference>
<keyword evidence="1 6" id="KW-0963">Cytoplasm</keyword>
<keyword evidence="2 6" id="KW-0819">tRNA processing</keyword>
<dbReference type="Pfam" id="PF01612">
    <property type="entry name" value="DNA_pol_A_exo1"/>
    <property type="match status" value="1"/>
</dbReference>
<comment type="subcellular location">
    <subcellularLocation>
        <location evidence="6">Cytoplasm</location>
    </subcellularLocation>
</comment>
<dbReference type="Pfam" id="PF00570">
    <property type="entry name" value="HRDC"/>
    <property type="match status" value="1"/>
</dbReference>
<dbReference type="GO" id="GO:0005737">
    <property type="term" value="C:cytoplasm"/>
    <property type="evidence" value="ECO:0007669"/>
    <property type="project" value="UniProtKB-SubCell"/>
</dbReference>
<dbReference type="Gene3D" id="3.30.420.10">
    <property type="entry name" value="Ribonuclease H-like superfamily/Ribonuclease H"/>
    <property type="match status" value="1"/>
</dbReference>
<reference evidence="8" key="1">
    <citation type="submission" date="2020-03" db="EMBL/GenBank/DDBJ databases">
        <title>Genome of Pelagibius litoralis DSM 21314T.</title>
        <authorList>
            <person name="Wang G."/>
        </authorList>
    </citation>
    <scope>NUCLEOTIDE SEQUENCE</scope>
    <source>
        <strain evidence="8">DSM 21314</strain>
    </source>
</reference>
<dbReference type="SUPFAM" id="SSF53098">
    <property type="entry name" value="Ribonuclease H-like"/>
    <property type="match status" value="1"/>
</dbReference>
<comment type="catalytic activity">
    <reaction evidence="6">
        <text>Exonucleolytic cleavage that removes extra residues from the 3'-terminus of tRNA to produce 5'-mononucleotides.</text>
        <dbReference type="EC" id="3.1.13.5"/>
    </reaction>
</comment>
<dbReference type="RefSeq" id="WP_167226706.1">
    <property type="nucleotide sequence ID" value="NZ_JAAQPH010000013.1"/>
</dbReference>
<dbReference type="SMART" id="SM00474">
    <property type="entry name" value="35EXOc"/>
    <property type="match status" value="1"/>
</dbReference>
<dbReference type="InterPro" id="IPR010997">
    <property type="entry name" value="HRDC-like_sf"/>
</dbReference>
<evidence type="ECO:0000256" key="4">
    <source>
        <dbReference type="ARBA" id="ARBA00022801"/>
    </source>
</evidence>
<dbReference type="InterPro" id="IPR051086">
    <property type="entry name" value="RNase_D-like"/>
</dbReference>
<dbReference type="SUPFAM" id="SSF47819">
    <property type="entry name" value="HRDC-like"/>
    <property type="match status" value="2"/>
</dbReference>
<evidence type="ECO:0000259" key="7">
    <source>
        <dbReference type="PROSITE" id="PS50967"/>
    </source>
</evidence>
<dbReference type="EC" id="3.1.13.5" evidence="6"/>
<proteinExistence type="inferred from homology"/>
<dbReference type="PROSITE" id="PS50967">
    <property type="entry name" value="HRDC"/>
    <property type="match status" value="1"/>
</dbReference>
<evidence type="ECO:0000256" key="1">
    <source>
        <dbReference type="ARBA" id="ARBA00022490"/>
    </source>
</evidence>
<dbReference type="PANTHER" id="PTHR47649">
    <property type="entry name" value="RIBONUCLEASE D"/>
    <property type="match status" value="1"/>
</dbReference>
<comment type="similarity">
    <text evidence="6">Belongs to the RNase D family.</text>
</comment>
<dbReference type="InterPro" id="IPR036397">
    <property type="entry name" value="RNaseH_sf"/>
</dbReference>
<dbReference type="CDD" id="cd06142">
    <property type="entry name" value="RNaseD_exo"/>
    <property type="match status" value="1"/>
</dbReference>
<evidence type="ECO:0000256" key="5">
    <source>
        <dbReference type="ARBA" id="ARBA00022839"/>
    </source>
</evidence>
<keyword evidence="5 6" id="KW-0269">Exonuclease</keyword>
<dbReference type="Gene3D" id="1.10.150.80">
    <property type="entry name" value="HRDC domain"/>
    <property type="match status" value="1"/>
</dbReference>
<dbReference type="PANTHER" id="PTHR47649:SF1">
    <property type="entry name" value="RIBONUCLEASE D"/>
    <property type="match status" value="1"/>
</dbReference>
<protein>
    <recommendedName>
        <fullName evidence="6">Ribonuclease D</fullName>
        <shortName evidence="6">RNase D</shortName>
        <ecNumber evidence="6">3.1.13.5</ecNumber>
    </recommendedName>
</protein>
<comment type="cofactor">
    <cofactor evidence="6">
        <name>a divalent metal cation</name>
        <dbReference type="ChEBI" id="CHEBI:60240"/>
    </cofactor>
</comment>
<evidence type="ECO:0000256" key="3">
    <source>
        <dbReference type="ARBA" id="ARBA00022722"/>
    </source>
</evidence>
<organism evidence="8 9">
    <name type="scientific">Pelagibius litoralis</name>
    <dbReference type="NCBI Taxonomy" id="374515"/>
    <lineage>
        <taxon>Bacteria</taxon>
        <taxon>Pseudomonadati</taxon>
        <taxon>Pseudomonadota</taxon>
        <taxon>Alphaproteobacteria</taxon>
        <taxon>Rhodospirillales</taxon>
        <taxon>Rhodovibrionaceae</taxon>
        <taxon>Pelagibius</taxon>
    </lineage>
</organism>
<name>A0A967KA47_9PROT</name>
<dbReference type="InterPro" id="IPR002562">
    <property type="entry name" value="3'-5'_exonuclease_dom"/>
</dbReference>
<keyword evidence="4 6" id="KW-0378">Hydrolase</keyword>
<dbReference type="InterPro" id="IPR012337">
    <property type="entry name" value="RNaseH-like_sf"/>
</dbReference>
<dbReference type="GO" id="GO:0008408">
    <property type="term" value="F:3'-5' exonuclease activity"/>
    <property type="evidence" value="ECO:0007669"/>
    <property type="project" value="InterPro"/>
</dbReference>